<dbReference type="InterPro" id="IPR056402">
    <property type="entry name" value="DA_N"/>
</dbReference>
<dbReference type="AlphaFoldDB" id="A0A8G0LGA3"/>
<feature type="signal peptide" evidence="1">
    <location>
        <begin position="1"/>
        <end position="18"/>
    </location>
</feature>
<protein>
    <recommendedName>
        <fullName evidence="6">Hydroxyneurosporene synthase</fullName>
    </recommendedName>
</protein>
<sequence>MAWLRSIALLSLVSSVGGNRVELLSKDYEGAVTGEFESTHGNLDGAKLQPYANDTSFDWWYFDAVSASSDANVVFGFYNAGPGGLGWFTESNLWFQIQGNFANGTSFGNSFIAATDAIITNDVIGLSAEWIGSGANLRATSLDSELITYTTTIDIPSLGVYGTVTLHSVAPPHYPCGLNVAGVSEEMLPNVGWANAVPDAYASVDLVINGTKLQFSDGIGYHDKNWGTAPLADNLETWYWGHARVGPYSIVWFDATPPNGAERFSAYVAKNGIVAQASCANKSVFVRPWGANSTYPPLPSTGPMQGIEVTFDLGNGETLAANVTTGAFVASDGDYYVRTLGSLSATLKSPGRDDEVFHGGRALYEEFKFGPSQK</sequence>
<accession>A0A8G0LGA3</accession>
<evidence type="ECO:0000313" key="5">
    <source>
        <dbReference type="Proteomes" id="UP000826661"/>
    </source>
</evidence>
<evidence type="ECO:0008006" key="6">
    <source>
        <dbReference type="Google" id="ProtNLM"/>
    </source>
</evidence>
<evidence type="ECO:0000256" key="1">
    <source>
        <dbReference type="SAM" id="SignalP"/>
    </source>
</evidence>
<name>A0A8G0LGA3_9HYPO</name>
<evidence type="ECO:0000313" key="4">
    <source>
        <dbReference type="EMBL" id="QYT01784.1"/>
    </source>
</evidence>
<keyword evidence="1" id="KW-0732">Signal</keyword>
<feature type="domain" description="Diels-Alderase N-terminal" evidence="2">
    <location>
        <begin position="30"/>
        <end position="226"/>
    </location>
</feature>
<feature type="chain" id="PRO_5033985538" description="Hydroxyneurosporene synthase" evidence="1">
    <location>
        <begin position="19"/>
        <end position="374"/>
    </location>
</feature>
<dbReference type="EMBL" id="CP075867">
    <property type="protein sequence ID" value="QYT01784.1"/>
    <property type="molecule type" value="Genomic_DNA"/>
</dbReference>
<dbReference type="InterPro" id="IPR057722">
    <property type="entry name" value="AsqO/PenF-like_C"/>
</dbReference>
<proteinExistence type="predicted"/>
<gene>
    <name evidence="4" type="ORF">H0G86_008803</name>
</gene>
<evidence type="ECO:0000259" key="2">
    <source>
        <dbReference type="Pfam" id="PF24137"/>
    </source>
</evidence>
<keyword evidence="5" id="KW-1185">Reference proteome</keyword>
<dbReference type="Proteomes" id="UP000826661">
    <property type="component" value="Chromosome IV"/>
</dbReference>
<dbReference type="Pfam" id="PF25581">
    <property type="entry name" value="AsqO_C"/>
    <property type="match status" value="1"/>
</dbReference>
<evidence type="ECO:0000259" key="3">
    <source>
        <dbReference type="Pfam" id="PF25581"/>
    </source>
</evidence>
<organism evidence="4 5">
    <name type="scientific">Trichoderma simmonsii</name>
    <dbReference type="NCBI Taxonomy" id="1491479"/>
    <lineage>
        <taxon>Eukaryota</taxon>
        <taxon>Fungi</taxon>
        <taxon>Dikarya</taxon>
        <taxon>Ascomycota</taxon>
        <taxon>Pezizomycotina</taxon>
        <taxon>Sordariomycetes</taxon>
        <taxon>Hypocreomycetidae</taxon>
        <taxon>Hypocreales</taxon>
        <taxon>Hypocreaceae</taxon>
        <taxon>Trichoderma</taxon>
    </lineage>
</organism>
<reference evidence="4 5" key="1">
    <citation type="journal article" date="2021" name="BMC Genomics">
        <title>Telomere-to-telomere genome assembly of asparaginase-producing Trichoderma simmonsii.</title>
        <authorList>
            <person name="Chung D."/>
            <person name="Kwon Y.M."/>
            <person name="Yang Y."/>
        </authorList>
    </citation>
    <scope>NUCLEOTIDE SEQUENCE [LARGE SCALE GENOMIC DNA]</scope>
    <source>
        <strain evidence="4 5">GH-Sj1</strain>
    </source>
</reference>
<dbReference type="Pfam" id="PF24137">
    <property type="entry name" value="DA_N"/>
    <property type="match status" value="1"/>
</dbReference>
<feature type="domain" description="AsqO/PenF-like C-terminal" evidence="3">
    <location>
        <begin position="233"/>
        <end position="368"/>
    </location>
</feature>
<dbReference type="SUPFAM" id="SSF159245">
    <property type="entry name" value="AttH-like"/>
    <property type="match status" value="1"/>
</dbReference>